<evidence type="ECO:0000256" key="10">
    <source>
        <dbReference type="ARBA" id="ARBA00023152"/>
    </source>
</evidence>
<dbReference type="InterPro" id="IPR013785">
    <property type="entry name" value="Aldolase_TIM"/>
</dbReference>
<dbReference type="Proteomes" id="UP000319732">
    <property type="component" value="Unassembled WGS sequence"/>
</dbReference>
<accession>A0A545TBB5</accession>
<keyword evidence="11 13" id="KW-0413">Isomerase</keyword>
<evidence type="ECO:0000256" key="9">
    <source>
        <dbReference type="ARBA" id="ARBA00022490"/>
    </source>
</evidence>
<dbReference type="GO" id="GO:0004807">
    <property type="term" value="F:triose-phosphate isomerase activity"/>
    <property type="evidence" value="ECO:0007669"/>
    <property type="project" value="UniProtKB-UniRule"/>
</dbReference>
<evidence type="ECO:0000256" key="7">
    <source>
        <dbReference type="ARBA" id="ARBA00019397"/>
    </source>
</evidence>
<dbReference type="InterPro" id="IPR022896">
    <property type="entry name" value="TrioseP_Isoase_bac/euk"/>
</dbReference>
<feature type="active site" description="Electrophile" evidence="13">
    <location>
        <position position="95"/>
    </location>
</feature>
<keyword evidence="8 13" id="KW-0312">Gluconeogenesis</keyword>
<dbReference type="GO" id="GO:0019563">
    <property type="term" value="P:glycerol catabolic process"/>
    <property type="evidence" value="ECO:0007669"/>
    <property type="project" value="TreeGrafter"/>
</dbReference>
<keyword evidence="16" id="KW-1185">Reference proteome</keyword>
<dbReference type="GO" id="GO:0005829">
    <property type="term" value="C:cytosol"/>
    <property type="evidence" value="ECO:0007669"/>
    <property type="project" value="TreeGrafter"/>
</dbReference>
<evidence type="ECO:0000256" key="14">
    <source>
        <dbReference type="RuleBase" id="RU363013"/>
    </source>
</evidence>
<organism evidence="15 16">
    <name type="scientific">Exilibacterium tricleocarpae</name>
    <dbReference type="NCBI Taxonomy" id="2591008"/>
    <lineage>
        <taxon>Bacteria</taxon>
        <taxon>Pseudomonadati</taxon>
        <taxon>Pseudomonadota</taxon>
        <taxon>Gammaproteobacteria</taxon>
        <taxon>Cellvibrionales</taxon>
        <taxon>Cellvibrionaceae</taxon>
        <taxon>Exilibacterium</taxon>
    </lineage>
</organism>
<dbReference type="CDD" id="cd00311">
    <property type="entry name" value="TIM"/>
    <property type="match status" value="1"/>
</dbReference>
<dbReference type="EC" id="5.3.1.1" evidence="6 13"/>
<comment type="similarity">
    <text evidence="4 13 14">Belongs to the triosephosphate isomerase family.</text>
</comment>
<dbReference type="HAMAP" id="MF_00147_B">
    <property type="entry name" value="TIM_B"/>
    <property type="match status" value="1"/>
</dbReference>
<comment type="caution">
    <text evidence="15">The sequence shown here is derived from an EMBL/GenBank/DDBJ whole genome shotgun (WGS) entry which is preliminary data.</text>
</comment>
<comment type="function">
    <text evidence="12 13">Involved in the gluconeogenesis. Catalyzes stereospecifically the conversion of dihydroxyacetone phosphate (DHAP) to D-glyceraldehyde-3-phosphate (G3P).</text>
</comment>
<evidence type="ECO:0000313" key="15">
    <source>
        <dbReference type="EMBL" id="TQV74510.1"/>
    </source>
</evidence>
<comment type="pathway">
    <text evidence="13 14">Carbohydrate degradation; glycolysis; D-glyceraldehyde 3-phosphate from glycerone phosphate: step 1/1.</text>
</comment>
<evidence type="ECO:0000256" key="11">
    <source>
        <dbReference type="ARBA" id="ARBA00023235"/>
    </source>
</evidence>
<evidence type="ECO:0000313" key="16">
    <source>
        <dbReference type="Proteomes" id="UP000319732"/>
    </source>
</evidence>
<dbReference type="RefSeq" id="WP_142905331.1">
    <property type="nucleotide sequence ID" value="NZ_ML660096.1"/>
</dbReference>
<evidence type="ECO:0000256" key="5">
    <source>
        <dbReference type="ARBA" id="ARBA00011738"/>
    </source>
</evidence>
<feature type="binding site" evidence="13">
    <location>
        <position position="173"/>
    </location>
    <ligand>
        <name>substrate</name>
    </ligand>
</feature>
<dbReference type="FunFam" id="3.20.20.70:FF:000020">
    <property type="entry name" value="Triosephosphate isomerase"/>
    <property type="match status" value="1"/>
</dbReference>
<dbReference type="SUPFAM" id="SSF51351">
    <property type="entry name" value="Triosephosphate isomerase (TIM)"/>
    <property type="match status" value="1"/>
</dbReference>
<evidence type="ECO:0000256" key="8">
    <source>
        <dbReference type="ARBA" id="ARBA00022432"/>
    </source>
</evidence>
<dbReference type="PROSITE" id="PS00171">
    <property type="entry name" value="TIM_1"/>
    <property type="match status" value="1"/>
</dbReference>
<evidence type="ECO:0000256" key="1">
    <source>
        <dbReference type="ARBA" id="ARBA00000474"/>
    </source>
</evidence>
<gene>
    <name evidence="13" type="primary">tpiA</name>
    <name evidence="15" type="ORF">FKG94_15955</name>
</gene>
<evidence type="ECO:0000256" key="2">
    <source>
        <dbReference type="ARBA" id="ARBA00004742"/>
    </source>
</evidence>
<dbReference type="GO" id="GO:0006096">
    <property type="term" value="P:glycolytic process"/>
    <property type="evidence" value="ECO:0007669"/>
    <property type="project" value="UniProtKB-UniRule"/>
</dbReference>
<reference evidence="15 16" key="1">
    <citation type="submission" date="2019-06" db="EMBL/GenBank/DDBJ databases">
        <title>Whole genome sequence for Cellvibrionaceae sp. R142.</title>
        <authorList>
            <person name="Wang G."/>
        </authorList>
    </citation>
    <scope>NUCLEOTIDE SEQUENCE [LARGE SCALE GENOMIC DNA]</scope>
    <source>
        <strain evidence="15 16">R142</strain>
    </source>
</reference>
<comment type="catalytic activity">
    <reaction evidence="1 13 14">
        <text>D-glyceraldehyde 3-phosphate = dihydroxyacetone phosphate</text>
        <dbReference type="Rhea" id="RHEA:18585"/>
        <dbReference type="ChEBI" id="CHEBI:57642"/>
        <dbReference type="ChEBI" id="CHEBI:59776"/>
        <dbReference type="EC" id="5.3.1.1"/>
    </reaction>
</comment>
<comment type="subunit">
    <text evidence="5 13 14">Homodimer.</text>
</comment>
<feature type="binding site" evidence="13">
    <location>
        <position position="208"/>
    </location>
    <ligand>
        <name>substrate</name>
    </ligand>
</feature>
<dbReference type="UniPathway" id="UPA00138"/>
<dbReference type="InterPro" id="IPR020861">
    <property type="entry name" value="Triosephosphate_isomerase_AS"/>
</dbReference>
<dbReference type="UniPathway" id="UPA00109">
    <property type="reaction ID" value="UER00189"/>
</dbReference>
<comment type="subcellular location">
    <subcellularLocation>
        <location evidence="13 14">Cytoplasm</location>
    </subcellularLocation>
</comment>
<feature type="binding site" evidence="13">
    <location>
        <begin position="229"/>
        <end position="230"/>
    </location>
    <ligand>
        <name>substrate</name>
    </ligand>
</feature>
<dbReference type="InterPro" id="IPR035990">
    <property type="entry name" value="TIM_sf"/>
</dbReference>
<evidence type="ECO:0000256" key="12">
    <source>
        <dbReference type="ARBA" id="ARBA00055680"/>
    </source>
</evidence>
<dbReference type="InterPro" id="IPR000652">
    <property type="entry name" value="Triosephosphate_isomerase"/>
</dbReference>
<comment type="pathway">
    <text evidence="2 13 14">Carbohydrate biosynthesis; gluconeogenesis.</text>
</comment>
<dbReference type="GO" id="GO:0046166">
    <property type="term" value="P:glyceraldehyde-3-phosphate biosynthetic process"/>
    <property type="evidence" value="ECO:0007669"/>
    <property type="project" value="TreeGrafter"/>
</dbReference>
<dbReference type="EMBL" id="VHSG01000016">
    <property type="protein sequence ID" value="TQV74510.1"/>
    <property type="molecule type" value="Genomic_DNA"/>
</dbReference>
<keyword evidence="9 13" id="KW-0963">Cytoplasm</keyword>
<feature type="binding site" evidence="13">
    <location>
        <begin position="9"/>
        <end position="11"/>
    </location>
    <ligand>
        <name>substrate</name>
    </ligand>
</feature>
<dbReference type="GO" id="GO:0006094">
    <property type="term" value="P:gluconeogenesis"/>
    <property type="evidence" value="ECO:0007669"/>
    <property type="project" value="UniProtKB-UniRule"/>
</dbReference>
<dbReference type="PROSITE" id="PS51440">
    <property type="entry name" value="TIM_2"/>
    <property type="match status" value="1"/>
</dbReference>
<proteinExistence type="inferred from homology"/>
<evidence type="ECO:0000256" key="6">
    <source>
        <dbReference type="ARBA" id="ARBA00011940"/>
    </source>
</evidence>
<dbReference type="OrthoDB" id="9809429at2"/>
<dbReference type="Pfam" id="PF00121">
    <property type="entry name" value="TIM"/>
    <property type="match status" value="1"/>
</dbReference>
<dbReference type="NCBIfam" id="TIGR00419">
    <property type="entry name" value="tim"/>
    <property type="match status" value="1"/>
</dbReference>
<dbReference type="PANTHER" id="PTHR21139">
    <property type="entry name" value="TRIOSEPHOSPHATE ISOMERASE"/>
    <property type="match status" value="1"/>
</dbReference>
<sequence>MRRPLIVGNWKMNGSRSRNAELLGALLSRWQGVHQAEVGVCSPSVYLQQLADCLTGSNIWVGAQDVSPHDSGAYTGEVSAAMLAEMDCHYVIVGHSERREYHGETDALVAQKFAAAQKADIVPILCVGETLAQRDAGDALVVIGEQLKVVIEACGRDAFSQAVIAYEPVWAIGTGRTATPKQAQEVHAFIRDQLGEQGLGVRILYGGSVKGANAADLFAETDIDGALVGGASLKAEEFIEICRAAE</sequence>
<dbReference type="Gene3D" id="3.20.20.70">
    <property type="entry name" value="Aldolase class I"/>
    <property type="match status" value="1"/>
</dbReference>
<keyword evidence="10 13" id="KW-0324">Glycolysis</keyword>
<dbReference type="PANTHER" id="PTHR21139:SF42">
    <property type="entry name" value="TRIOSEPHOSPHATE ISOMERASE"/>
    <property type="match status" value="1"/>
</dbReference>
<protein>
    <recommendedName>
        <fullName evidence="7 13">Triosephosphate isomerase</fullName>
        <shortName evidence="13">TIM</shortName>
        <shortName evidence="13">TPI</shortName>
        <ecNumber evidence="6 13">5.3.1.1</ecNumber>
    </recommendedName>
    <alternativeName>
        <fullName evidence="13">Triose-phosphate isomerase</fullName>
    </alternativeName>
</protein>
<feature type="active site" description="Proton acceptor" evidence="13">
    <location>
        <position position="167"/>
    </location>
</feature>
<evidence type="ECO:0000256" key="13">
    <source>
        <dbReference type="HAMAP-Rule" id="MF_00147"/>
    </source>
</evidence>
<evidence type="ECO:0000256" key="4">
    <source>
        <dbReference type="ARBA" id="ARBA00007422"/>
    </source>
</evidence>
<dbReference type="AlphaFoldDB" id="A0A545TBB5"/>
<name>A0A545TBB5_9GAMM</name>
<evidence type="ECO:0000256" key="3">
    <source>
        <dbReference type="ARBA" id="ARBA00004939"/>
    </source>
</evidence>
<comment type="pathway">
    <text evidence="3">Carbohydrate metabolism; erythritol degradation.</text>
</comment>